<keyword evidence="3" id="KW-1185">Reference proteome</keyword>
<accession>A0A1Q5PKE5</accession>
<dbReference type="STRING" id="156892.BM477_06990"/>
<comment type="caution">
    <text evidence="2">The sequence shown here is derived from an EMBL/GenBank/DDBJ whole genome shotgun (WGS) entry which is preliminary data.</text>
</comment>
<evidence type="ECO:0000313" key="2">
    <source>
        <dbReference type="EMBL" id="OKL46693.1"/>
    </source>
</evidence>
<dbReference type="EMBL" id="MPDM01000008">
    <property type="protein sequence ID" value="OKL46693.1"/>
    <property type="molecule type" value="Genomic_DNA"/>
</dbReference>
<evidence type="ECO:0000256" key="1">
    <source>
        <dbReference type="SAM" id="SignalP"/>
    </source>
</evidence>
<proteinExistence type="predicted"/>
<dbReference type="AlphaFoldDB" id="A0A1Q5PKE5"/>
<dbReference type="RefSeq" id="WP_143230245.1">
    <property type="nucleotide sequence ID" value="NZ_MPDM01000008.1"/>
</dbReference>
<keyword evidence="1" id="KW-0732">Signal</keyword>
<sequence length="99" mass="10161">MKNHSKRQTRIATLATLALLMTWSVASLGDVANAESSSVARTPESQIASVPLGEAARSVEVVPATTVETPELVATAETPEASGYAAFRGALRGAGTPPL</sequence>
<gene>
    <name evidence="2" type="ORF">BM477_06990</name>
</gene>
<feature type="signal peptide" evidence="1">
    <location>
        <begin position="1"/>
        <end position="26"/>
    </location>
</feature>
<feature type="chain" id="PRO_5038380418" description="Secreted protein" evidence="1">
    <location>
        <begin position="27"/>
        <end position="99"/>
    </location>
</feature>
<reference evidence="3" key="1">
    <citation type="submission" date="2016-11" db="EMBL/GenBank/DDBJ databases">
        <title>Actinomyces gypaetusis sp. nov. isolated from Gypaetus barbatus in Qinghai Tibet Plateau China.</title>
        <authorList>
            <person name="Meng X."/>
        </authorList>
    </citation>
    <scope>NUCLEOTIDE SEQUENCE [LARGE SCALE GENOMIC DNA]</scope>
    <source>
        <strain evidence="3">DSM 15383</strain>
    </source>
</reference>
<name>A0A1Q5PKE5_9ACTO</name>
<evidence type="ECO:0008006" key="4">
    <source>
        <dbReference type="Google" id="ProtNLM"/>
    </source>
</evidence>
<protein>
    <recommendedName>
        <fullName evidence="4">Secreted protein</fullName>
    </recommendedName>
</protein>
<evidence type="ECO:0000313" key="3">
    <source>
        <dbReference type="Proteomes" id="UP000186465"/>
    </source>
</evidence>
<dbReference type="Proteomes" id="UP000186465">
    <property type="component" value="Unassembled WGS sequence"/>
</dbReference>
<organism evidence="2 3">
    <name type="scientific">Boudabousia marimammalium</name>
    <dbReference type="NCBI Taxonomy" id="156892"/>
    <lineage>
        <taxon>Bacteria</taxon>
        <taxon>Bacillati</taxon>
        <taxon>Actinomycetota</taxon>
        <taxon>Actinomycetes</taxon>
        <taxon>Actinomycetales</taxon>
        <taxon>Actinomycetaceae</taxon>
        <taxon>Boudabousia</taxon>
    </lineage>
</organism>